<comment type="caution">
    <text evidence="2">The sequence shown here is derived from an EMBL/GenBank/DDBJ whole genome shotgun (WGS) entry which is preliminary data.</text>
</comment>
<dbReference type="GO" id="GO:0005975">
    <property type="term" value="P:carbohydrate metabolic process"/>
    <property type="evidence" value="ECO:0007669"/>
    <property type="project" value="InterPro"/>
</dbReference>
<dbReference type="Proteomes" id="UP001431776">
    <property type="component" value="Unassembled WGS sequence"/>
</dbReference>
<accession>A0AAW6U1F3</accession>
<dbReference type="RefSeq" id="WP_349245828.1">
    <property type="nucleotide sequence ID" value="NZ_JASCXX010000020.1"/>
</dbReference>
<evidence type="ECO:0000313" key="3">
    <source>
        <dbReference type="Proteomes" id="UP001431776"/>
    </source>
</evidence>
<evidence type="ECO:0000256" key="1">
    <source>
        <dbReference type="SAM" id="SignalP"/>
    </source>
</evidence>
<keyword evidence="1" id="KW-0732">Signal</keyword>
<reference evidence="2" key="1">
    <citation type="submission" date="2023-05" db="EMBL/GenBank/DDBJ databases">
        <title>Anaerotaeda fermentans gen. nov., sp. nov., a novel anaerobic planctomycete of the new family within the order Sedimentisphaerales isolated from Taman Peninsula, Russia.</title>
        <authorList>
            <person name="Khomyakova M.A."/>
            <person name="Merkel A.Y."/>
            <person name="Slobodkin A.I."/>
        </authorList>
    </citation>
    <scope>NUCLEOTIDE SEQUENCE</scope>
    <source>
        <strain evidence="2">M17dextr</strain>
    </source>
</reference>
<protein>
    <recommendedName>
        <fullName evidence="4">Cellulase Ig-like domain-containing protein</fullName>
    </recommendedName>
</protein>
<keyword evidence="3" id="KW-1185">Reference proteome</keyword>
<evidence type="ECO:0008006" key="4">
    <source>
        <dbReference type="Google" id="ProtNLM"/>
    </source>
</evidence>
<dbReference type="SUPFAM" id="SSF48208">
    <property type="entry name" value="Six-hairpin glycosidases"/>
    <property type="match status" value="1"/>
</dbReference>
<dbReference type="AlphaFoldDB" id="A0AAW6U1F3"/>
<feature type="chain" id="PRO_5043476536" description="Cellulase Ig-like domain-containing protein" evidence="1">
    <location>
        <begin position="27"/>
        <end position="692"/>
    </location>
</feature>
<gene>
    <name evidence="2" type="ORF">QJ522_15250</name>
</gene>
<dbReference type="EMBL" id="JASCXX010000020">
    <property type="protein sequence ID" value="MDI6450417.1"/>
    <property type="molecule type" value="Genomic_DNA"/>
</dbReference>
<name>A0AAW6U1F3_9BACT</name>
<dbReference type="InterPro" id="IPR008928">
    <property type="entry name" value="6-hairpin_glycosidase_sf"/>
</dbReference>
<organism evidence="2 3">
    <name type="scientific">Anaerobaca lacustris</name>
    <dbReference type="NCBI Taxonomy" id="3044600"/>
    <lineage>
        <taxon>Bacteria</taxon>
        <taxon>Pseudomonadati</taxon>
        <taxon>Planctomycetota</taxon>
        <taxon>Phycisphaerae</taxon>
        <taxon>Sedimentisphaerales</taxon>
        <taxon>Anaerobacaceae</taxon>
        <taxon>Anaerobaca</taxon>
    </lineage>
</organism>
<proteinExistence type="predicted"/>
<sequence>MNRRMHACRLIMATCLSLLTSSVVRGAAPQLRFERSGSGYGVSVALDGRAVLTSPPEGLWSIATDWKDGWPTDWVHAGPAEMQQVGDWTILTGKLNTKSGTWLLRDAYRLEGDLVQCVRRFTWQGEDTAKRTTLSVRFQCPGKGAGVLLPGILYHGNPSGAKSGRVPVYEGRSGEIAFFEEHRFPMPYASIEWPDSSGRTGAALHSLPSPAPFGHRPDQWWSLGLTARDDGTELALLSGPCASNGRKSVVKATQNGFLPYDHAYLDIPAGAIIEKTFYLQVYSVDSEGSGFQHPTRTSLELFTPYSLEGMPTFPEIIRSKYGFARTRWLETETAAGFKKYPDRDFFVLGWCGQAAACGYAFQALADELNDPNALPMAQKSLDFASTTEFHDQGFCTWYNADERQWVRGGNPELLSQGQAMLNVANAIRQGRNNGLDVTRWGAFLRRACDFHAERILSDAWRPVSTNEAFFIAPLCQAYRLFGVEEYRDAAVKAGRVYASRHVNMREPYWGGTLDASCEDKEGAFAALQGFLALYELTGESKYLTWAAHAGDVALTYVVVWDIDLPAGRLRDHGFKTRGWTAVSVQNQHIDVFGVLIAPDIYRLGRHLDRDELQKTALLMVRSCGQLIDPFGSQGEQPHHTNYAQHGDFRRQLEAGDITGVRGNYVEQWTVFWITAHFLNAAAQFKEMGVPIW</sequence>
<feature type="signal peptide" evidence="1">
    <location>
        <begin position="1"/>
        <end position="26"/>
    </location>
</feature>
<evidence type="ECO:0000313" key="2">
    <source>
        <dbReference type="EMBL" id="MDI6450417.1"/>
    </source>
</evidence>